<dbReference type="KEGG" id="dva:DAD186_01360"/>
<dbReference type="SUPFAM" id="SSF52540">
    <property type="entry name" value="P-loop containing nucleoside triphosphate hydrolases"/>
    <property type="match status" value="1"/>
</dbReference>
<dbReference type="GO" id="GO:0015421">
    <property type="term" value="F:ABC-type oligopeptide transporter activity"/>
    <property type="evidence" value="ECO:0007669"/>
    <property type="project" value="TreeGrafter"/>
</dbReference>
<evidence type="ECO:0000256" key="2">
    <source>
        <dbReference type="ARBA" id="ARBA00022692"/>
    </source>
</evidence>
<feature type="transmembrane region" description="Helical" evidence="7">
    <location>
        <begin position="288"/>
        <end position="310"/>
    </location>
</feature>
<feature type="transmembrane region" description="Helical" evidence="7">
    <location>
        <begin position="166"/>
        <end position="186"/>
    </location>
</feature>
<keyword evidence="2 7" id="KW-0812">Transmembrane</keyword>
<protein>
    <recommendedName>
        <fullName evidence="12">ABC transporter ATP-binding protein</fullName>
    </recommendedName>
</protein>
<dbReference type="Gene3D" id="1.20.1560.10">
    <property type="entry name" value="ABC transporter type 1, transmembrane domain"/>
    <property type="match status" value="1"/>
</dbReference>
<organism evidence="10 11">
    <name type="scientific">Dermabacter vaginalis</name>
    <dbReference type="NCBI Taxonomy" id="1630135"/>
    <lineage>
        <taxon>Bacteria</taxon>
        <taxon>Bacillati</taxon>
        <taxon>Actinomycetota</taxon>
        <taxon>Actinomycetes</taxon>
        <taxon>Micrococcales</taxon>
        <taxon>Dermabacteraceae</taxon>
        <taxon>Dermabacter</taxon>
    </lineage>
</organism>
<dbReference type="Gene3D" id="3.40.50.300">
    <property type="entry name" value="P-loop containing nucleotide triphosphate hydrolases"/>
    <property type="match status" value="1"/>
</dbReference>
<sequence length="653" mass="71151">MQNSAAPPRPHPMIRLWGIVKPIRIRLVLGLLCAIGSAVLGLMIPQVLERLVNSDLVEGGTAAAVWTAGATVLVLGIFEALLLFLRRVFALVPATGVERDMRTDLYDKIQHMPVAFHDRWSSGQLLSRAMSDTNLIRRWIAFGVIMGVTTAVTVIVGIILLLRSSWILALVFIAAAIPIGIFSFRFNRQFSTLSRLSQDQNGDLATTIEQSVQGIRVLKAFGRGPTALEQFTHQANELRGTEVKKATAIARFDMLMYGLPEIATSISLLLGIYLTAHGHMNLGQLSAYFVTAVLVTGPVRMLGQLFGMLINTNTALDRYFEVKDAANTITDPEHPTIEPGRTFEGRLALHDVHFRYSDSPAHMPDLLDGVSLEVKPGETMALVGITGSGKSTLLQLVPRLYDVTSGSITIDGYDVRDIPLDTLHSMTAFAFEDATLFSDSVRDNVLLGAPGYERTVGTVEFSNRLFGSDGTVPPLTRTSTRSAELDEALDLALDTADARYAYELPEGVDTHIGEEGMSLSGGQRQRLALARAIAAKPTVLLLDDPLSALDTKTEERVTERLREVLSHTTTLIVAHRTSTVALADRVALLEDGRITAVGTHTELMATSERYRYVIANQEEEARGNRNLTRVATETGSLEVAEIRAAAEEKGGAR</sequence>
<dbReference type="AlphaFoldDB" id="A0A1B0ZFG4"/>
<dbReference type="RefSeq" id="WP_236886262.1">
    <property type="nucleotide sequence ID" value="NZ_CP012117.1"/>
</dbReference>
<feature type="transmembrane region" description="Helical" evidence="7">
    <location>
        <begin position="23"/>
        <end position="44"/>
    </location>
</feature>
<dbReference type="InterPro" id="IPR003439">
    <property type="entry name" value="ABC_transporter-like_ATP-bd"/>
</dbReference>
<evidence type="ECO:0000256" key="1">
    <source>
        <dbReference type="ARBA" id="ARBA00004651"/>
    </source>
</evidence>
<evidence type="ECO:0000313" key="11">
    <source>
        <dbReference type="Proteomes" id="UP000092596"/>
    </source>
</evidence>
<reference evidence="10 11" key="1">
    <citation type="submission" date="2015-06" db="EMBL/GenBank/DDBJ databases">
        <title>Investigation of pathophysiology for high-risk pregnancy and development of treatment modality based on it.</title>
        <authorList>
            <person name="Kim B.-C."/>
            <person name="Lim S."/>
        </authorList>
    </citation>
    <scope>NUCLEOTIDE SEQUENCE [LARGE SCALE GENOMIC DNA]</scope>
    <source>
        <strain evidence="10 11">AD1-86</strain>
    </source>
</reference>
<evidence type="ECO:0008006" key="12">
    <source>
        <dbReference type="Google" id="ProtNLM"/>
    </source>
</evidence>
<evidence type="ECO:0000259" key="9">
    <source>
        <dbReference type="PROSITE" id="PS50929"/>
    </source>
</evidence>
<evidence type="ECO:0000256" key="6">
    <source>
        <dbReference type="ARBA" id="ARBA00023136"/>
    </source>
</evidence>
<dbReference type="Pfam" id="PF00664">
    <property type="entry name" value="ABC_membrane"/>
    <property type="match status" value="1"/>
</dbReference>
<keyword evidence="6 7" id="KW-0472">Membrane</keyword>
<evidence type="ECO:0000256" key="7">
    <source>
        <dbReference type="SAM" id="Phobius"/>
    </source>
</evidence>
<feature type="transmembrane region" description="Helical" evidence="7">
    <location>
        <begin position="139"/>
        <end position="160"/>
    </location>
</feature>
<keyword evidence="5 7" id="KW-1133">Transmembrane helix</keyword>
<dbReference type="PATRIC" id="fig|1630135.4.peg.140"/>
<keyword evidence="4" id="KW-0067">ATP-binding</keyword>
<name>A0A1B0ZFG4_9MICO</name>
<dbReference type="PANTHER" id="PTHR43394:SF1">
    <property type="entry name" value="ATP-BINDING CASSETTE SUB-FAMILY B MEMBER 10, MITOCHONDRIAL"/>
    <property type="match status" value="1"/>
</dbReference>
<dbReference type="CDD" id="cd18543">
    <property type="entry name" value="ABC_6TM_Rv0194_D1_like"/>
    <property type="match status" value="1"/>
</dbReference>
<evidence type="ECO:0000256" key="3">
    <source>
        <dbReference type="ARBA" id="ARBA00022741"/>
    </source>
</evidence>
<dbReference type="Pfam" id="PF00005">
    <property type="entry name" value="ABC_tran"/>
    <property type="match status" value="1"/>
</dbReference>
<dbReference type="GO" id="GO:0005886">
    <property type="term" value="C:plasma membrane"/>
    <property type="evidence" value="ECO:0007669"/>
    <property type="project" value="UniProtKB-SubCell"/>
</dbReference>
<evidence type="ECO:0000313" key="10">
    <source>
        <dbReference type="EMBL" id="ANP26695.1"/>
    </source>
</evidence>
<dbReference type="PROSITE" id="PS50929">
    <property type="entry name" value="ABC_TM1F"/>
    <property type="match status" value="1"/>
</dbReference>
<gene>
    <name evidence="10" type="ORF">DAD186_01360</name>
</gene>
<feature type="transmembrane region" description="Helical" evidence="7">
    <location>
        <begin position="254"/>
        <end position="276"/>
    </location>
</feature>
<dbReference type="InterPro" id="IPR027417">
    <property type="entry name" value="P-loop_NTPase"/>
</dbReference>
<dbReference type="PANTHER" id="PTHR43394">
    <property type="entry name" value="ATP-DEPENDENT PERMEASE MDL1, MITOCHONDRIAL"/>
    <property type="match status" value="1"/>
</dbReference>
<evidence type="ECO:0000256" key="4">
    <source>
        <dbReference type="ARBA" id="ARBA00022840"/>
    </source>
</evidence>
<dbReference type="InterPro" id="IPR017871">
    <property type="entry name" value="ABC_transporter-like_CS"/>
</dbReference>
<dbReference type="GO" id="GO:0005524">
    <property type="term" value="F:ATP binding"/>
    <property type="evidence" value="ECO:0007669"/>
    <property type="project" value="UniProtKB-KW"/>
</dbReference>
<dbReference type="SMART" id="SM00382">
    <property type="entry name" value="AAA"/>
    <property type="match status" value="1"/>
</dbReference>
<accession>A0A1B0ZFG4</accession>
<dbReference type="PROSITE" id="PS00211">
    <property type="entry name" value="ABC_TRANSPORTER_1"/>
    <property type="match status" value="1"/>
</dbReference>
<dbReference type="PROSITE" id="PS50893">
    <property type="entry name" value="ABC_TRANSPORTER_2"/>
    <property type="match status" value="1"/>
</dbReference>
<dbReference type="STRING" id="1630135.DAD186_01360"/>
<dbReference type="Proteomes" id="UP000092596">
    <property type="component" value="Chromosome"/>
</dbReference>
<feature type="domain" description="ABC transmembrane type-1" evidence="9">
    <location>
        <begin position="28"/>
        <end position="311"/>
    </location>
</feature>
<dbReference type="GO" id="GO:0016887">
    <property type="term" value="F:ATP hydrolysis activity"/>
    <property type="evidence" value="ECO:0007669"/>
    <property type="project" value="InterPro"/>
</dbReference>
<evidence type="ECO:0000256" key="5">
    <source>
        <dbReference type="ARBA" id="ARBA00022989"/>
    </source>
</evidence>
<dbReference type="SUPFAM" id="SSF90123">
    <property type="entry name" value="ABC transporter transmembrane region"/>
    <property type="match status" value="1"/>
</dbReference>
<feature type="transmembrane region" description="Helical" evidence="7">
    <location>
        <begin position="64"/>
        <end position="85"/>
    </location>
</feature>
<dbReference type="InterPro" id="IPR036640">
    <property type="entry name" value="ABC1_TM_sf"/>
</dbReference>
<dbReference type="InterPro" id="IPR011527">
    <property type="entry name" value="ABC1_TM_dom"/>
</dbReference>
<dbReference type="InterPro" id="IPR039421">
    <property type="entry name" value="Type_1_exporter"/>
</dbReference>
<evidence type="ECO:0000259" key="8">
    <source>
        <dbReference type="PROSITE" id="PS50893"/>
    </source>
</evidence>
<dbReference type="InterPro" id="IPR003593">
    <property type="entry name" value="AAA+_ATPase"/>
</dbReference>
<keyword evidence="3" id="KW-0547">Nucleotide-binding</keyword>
<dbReference type="EMBL" id="CP012117">
    <property type="protein sequence ID" value="ANP26695.1"/>
    <property type="molecule type" value="Genomic_DNA"/>
</dbReference>
<comment type="subcellular location">
    <subcellularLocation>
        <location evidence="1">Cell membrane</location>
        <topology evidence="1">Multi-pass membrane protein</topology>
    </subcellularLocation>
</comment>
<proteinExistence type="predicted"/>
<feature type="domain" description="ABC transporter" evidence="8">
    <location>
        <begin position="347"/>
        <end position="616"/>
    </location>
</feature>